<evidence type="ECO:0000313" key="2">
    <source>
        <dbReference type="EMBL" id="BAI80066.1"/>
    </source>
</evidence>
<dbReference type="STRING" id="639282.DEFDS_0584"/>
<dbReference type="KEGG" id="ddf:DEFDS_0584"/>
<sequence length="100" mass="11899">MPKNSFLIVAENLLKFLDELLVMEMNEDFYLKIEMYQNFLNQLLQIVNKFDSMDEESKSILMEINDKNNALLERLKKAQAEIKSGIQKTNKKEKLKKYYS</sequence>
<evidence type="ECO:0000313" key="3">
    <source>
        <dbReference type="Proteomes" id="UP000001520"/>
    </source>
</evidence>
<evidence type="ECO:0000256" key="1">
    <source>
        <dbReference type="SAM" id="Coils"/>
    </source>
</evidence>
<dbReference type="AlphaFoldDB" id="D3PBU3"/>
<feature type="coiled-coil region" evidence="1">
    <location>
        <begin position="61"/>
        <end position="88"/>
    </location>
</feature>
<dbReference type="HOGENOM" id="CLU_2301176_0_0_0"/>
<proteinExistence type="predicted"/>
<dbReference type="OrthoDB" id="9919870at2"/>
<reference evidence="2 3" key="1">
    <citation type="journal article" date="2010" name="DNA Res.">
        <title>Bacterial lifestyle in a deep-sea hydrothermal vent chimney revealed by the genome sequence of the thermophilic bacterium Deferribacter desulfuricans SSM1.</title>
        <authorList>
            <person name="Takaki Y."/>
            <person name="Shimamura S."/>
            <person name="Nakagawa S."/>
            <person name="Fukuhara Y."/>
            <person name="Horikawa H."/>
            <person name="Ankai A."/>
            <person name="Harada T."/>
            <person name="Hosoyama A."/>
            <person name="Oguchi A."/>
            <person name="Fukui S."/>
            <person name="Fujita N."/>
            <person name="Takami H."/>
            <person name="Takai K."/>
        </authorList>
    </citation>
    <scope>NUCLEOTIDE SEQUENCE [LARGE SCALE GENOMIC DNA]</scope>
    <source>
        <strain evidence="3">DSM 14783 / JCM 11476 / NBRC 101012 / SSM1</strain>
    </source>
</reference>
<keyword evidence="3" id="KW-1185">Reference proteome</keyword>
<keyword evidence="1" id="KW-0175">Coiled coil</keyword>
<organism evidence="2 3">
    <name type="scientific">Deferribacter desulfuricans (strain DSM 14783 / JCM 11476 / NBRC 101012 / SSM1)</name>
    <dbReference type="NCBI Taxonomy" id="639282"/>
    <lineage>
        <taxon>Bacteria</taxon>
        <taxon>Pseudomonadati</taxon>
        <taxon>Deferribacterota</taxon>
        <taxon>Deferribacteres</taxon>
        <taxon>Deferribacterales</taxon>
        <taxon>Deferribacteraceae</taxon>
        <taxon>Deferribacter</taxon>
    </lineage>
</organism>
<name>D3PBU3_DEFDS</name>
<dbReference type="Proteomes" id="UP000001520">
    <property type="component" value="Chromosome"/>
</dbReference>
<dbReference type="EMBL" id="AP011529">
    <property type="protein sequence ID" value="BAI80066.1"/>
    <property type="molecule type" value="Genomic_DNA"/>
</dbReference>
<protein>
    <submittedName>
        <fullName evidence="2">Uncharacterized protein</fullName>
    </submittedName>
</protein>
<gene>
    <name evidence="2" type="ordered locus">DEFDS_0584</name>
</gene>
<accession>D3PBU3</accession>
<dbReference type="RefSeq" id="WP_013007314.1">
    <property type="nucleotide sequence ID" value="NC_013939.1"/>
</dbReference>